<dbReference type="GO" id="GO:0005829">
    <property type="term" value="C:cytosol"/>
    <property type="evidence" value="ECO:0007669"/>
    <property type="project" value="TreeGrafter"/>
</dbReference>
<dbReference type="GO" id="GO:0051782">
    <property type="term" value="P:negative regulation of cell division"/>
    <property type="evidence" value="ECO:0007669"/>
    <property type="project" value="TreeGrafter"/>
</dbReference>
<feature type="domain" description="CobQ/CobB/MinD/ParA nucleotide binding" evidence="2">
    <location>
        <begin position="334"/>
        <end position="538"/>
    </location>
</feature>
<comment type="caution">
    <text evidence="3">The sequence shown here is derived from an EMBL/GenBank/DDBJ whole genome shotgun (WGS) entry which is preliminary data.</text>
</comment>
<accession>A0A444QC41</accession>
<dbReference type="SUPFAM" id="SSF52540">
    <property type="entry name" value="P-loop containing nucleoside triphosphate hydrolases"/>
    <property type="match status" value="1"/>
</dbReference>
<keyword evidence="4" id="KW-1185">Reference proteome</keyword>
<evidence type="ECO:0000259" key="2">
    <source>
        <dbReference type="Pfam" id="PF01656"/>
    </source>
</evidence>
<sequence>MSTFSIVPQTTSARIDEDLVEDDEVVAAEVRPEDTPSAALDEVRAPVTDPGQEAPIVVATVDPSSGPLGAAASPAEDAKPTGAEQRPSREKAPARKAPAPKERTPRTPASKAPARKPPASAAPAPDAPAANSPARKTPARKTPARKAPARKTPARKTPARATDPSVLVPTTPKEAPEPRLTIASATIAVALPPAEQQDVPAEELAVAIEDAPVTPEGLEPRTNSVAVVAEPERAADRDEALEEPPSAAAFTGMSAARALAGAPESSAMLTAERLLEDRRDTRRVPEGFWQKLLYDLSGRRIRVSDSRAARDRRALTARIAKPLVGSARFVPVLTRKGGVGKTTVTTLLGMALADARDDRVIAIDANPDRGTLAERIARRSDHTVRDLVRGADAVTGYTEFSRLVSRDETRLDVLASDTDPHLSQAFDEGDYDVVARLASQYYSIVLTDCGTGIVHSVMGATLRHADAIVVVSGTSVDEARSAAETISWLEANGYPDLAASAVVIINSTAPGTPAVRLDEIEKHFESRVRSIVRIPFDPQLATGAAISFADLRSETRQAARELSALVVEGLPARRRVRESADG</sequence>
<dbReference type="AlphaFoldDB" id="A0A444QC41"/>
<evidence type="ECO:0000256" key="1">
    <source>
        <dbReference type="SAM" id="MobiDB-lite"/>
    </source>
</evidence>
<feature type="compositionally biased region" description="Low complexity" evidence="1">
    <location>
        <begin position="106"/>
        <end position="136"/>
    </location>
</feature>
<dbReference type="GO" id="GO:0005524">
    <property type="term" value="F:ATP binding"/>
    <property type="evidence" value="ECO:0007669"/>
    <property type="project" value="TreeGrafter"/>
</dbReference>
<dbReference type="EMBL" id="RZNC01000003">
    <property type="protein sequence ID" value="RWZ61645.1"/>
    <property type="molecule type" value="Genomic_DNA"/>
</dbReference>
<feature type="region of interest" description="Disordered" evidence="1">
    <location>
        <begin position="29"/>
        <end position="177"/>
    </location>
</feature>
<feature type="compositionally biased region" description="Low complexity" evidence="1">
    <location>
        <begin position="63"/>
        <end position="75"/>
    </location>
</feature>
<evidence type="ECO:0000313" key="4">
    <source>
        <dbReference type="Proteomes" id="UP000288603"/>
    </source>
</evidence>
<dbReference type="InterPro" id="IPR027417">
    <property type="entry name" value="P-loop_NTPase"/>
</dbReference>
<dbReference type="GO" id="GO:0009898">
    <property type="term" value="C:cytoplasmic side of plasma membrane"/>
    <property type="evidence" value="ECO:0007669"/>
    <property type="project" value="TreeGrafter"/>
</dbReference>
<dbReference type="GO" id="GO:0016887">
    <property type="term" value="F:ATP hydrolysis activity"/>
    <property type="evidence" value="ECO:0007669"/>
    <property type="project" value="TreeGrafter"/>
</dbReference>
<dbReference type="Proteomes" id="UP000288603">
    <property type="component" value="Unassembled WGS sequence"/>
</dbReference>
<dbReference type="OrthoDB" id="3204399at2"/>
<dbReference type="InterPro" id="IPR050625">
    <property type="entry name" value="ParA/MinD_ATPase"/>
</dbReference>
<organism evidence="3 4">
    <name type="scientific">Labedella populi</name>
    <dbReference type="NCBI Taxonomy" id="2498850"/>
    <lineage>
        <taxon>Bacteria</taxon>
        <taxon>Bacillati</taxon>
        <taxon>Actinomycetota</taxon>
        <taxon>Actinomycetes</taxon>
        <taxon>Micrococcales</taxon>
        <taxon>Microbacteriaceae</taxon>
        <taxon>Labedella</taxon>
    </lineage>
</organism>
<dbReference type="Pfam" id="PF01656">
    <property type="entry name" value="CbiA"/>
    <property type="match status" value="1"/>
</dbReference>
<dbReference type="PANTHER" id="PTHR43384">
    <property type="entry name" value="SEPTUM SITE-DETERMINING PROTEIN MIND HOMOLOG, CHLOROPLASTIC-RELATED"/>
    <property type="match status" value="1"/>
</dbReference>
<dbReference type="Gene3D" id="3.40.50.300">
    <property type="entry name" value="P-loop containing nucleotide triphosphate hydrolases"/>
    <property type="match status" value="1"/>
</dbReference>
<gene>
    <name evidence="3" type="ORF">ELQ92_11020</name>
</gene>
<dbReference type="InterPro" id="IPR002586">
    <property type="entry name" value="CobQ/CobB/MinD/ParA_Nub-bd_dom"/>
</dbReference>
<dbReference type="PANTHER" id="PTHR43384:SF14">
    <property type="entry name" value="ESX-1 SECRETION-ASSOCIATED PROTEIN ESPI"/>
    <property type="match status" value="1"/>
</dbReference>
<feature type="compositionally biased region" description="Basic and acidic residues" evidence="1">
    <location>
        <begin position="86"/>
        <end position="105"/>
    </location>
</feature>
<reference evidence="3 4" key="1">
    <citation type="submission" date="2018-12" db="EMBL/GenBank/DDBJ databases">
        <authorList>
            <person name="Li F."/>
        </authorList>
    </citation>
    <scope>NUCLEOTIDE SEQUENCE [LARGE SCALE GENOMIC DNA]</scope>
    <source>
        <strain evidence="3 4">8H24J-4-2</strain>
    </source>
</reference>
<name>A0A444QC41_9MICO</name>
<feature type="compositionally biased region" description="Basic residues" evidence="1">
    <location>
        <begin position="137"/>
        <end position="158"/>
    </location>
</feature>
<proteinExistence type="predicted"/>
<protein>
    <submittedName>
        <fullName evidence="3">MinD/ParA family protein</fullName>
    </submittedName>
</protein>
<evidence type="ECO:0000313" key="3">
    <source>
        <dbReference type="EMBL" id="RWZ61645.1"/>
    </source>
</evidence>